<sequence length="529" mass="56853">MPATTPYAATPMYGGVDGSGTSGESVDVKDSFDRIEELLNRGQQLLYGDEAADGAAASPDGEPADAGAAAYGSYPSSSYKDPRNYGAGITAPAGLPPRSSAAAAAASSPSHSQLASRSQRDAENPYQRLLQESNLRLPRKTTSKQRGSRAIARAGTTSTGSKRRLSRSKKDEEEEMSASARGRQIAQIQREGGRLPNLEEGVDASDTVQNLTIEELKERIRRELDEYQRSGPLMQRRPSYQRQQRAAAAKRAAIKTKGATKSPVPPARQQAPRVVPRSRGGAPHTAPARSAAASPSSLFATSASAAKPGVPARTVSRSVARSSSAAPPFWERLYRDGAAQQQKRDQRAEQRRVEEEKEHAAVKPRRVTAPLPPPVHSTYSAYYRPLQMDTGSRSGSYDLQAKSAPIPPQRTSYLPRTQARSPLAAATSKSSTAPTSQLSTDAPARIAALRRPSAPSGAQVSGSAKPPAVPLAPPLKPKIEEEEEQQQQHATHNRERYDDIEELSSPDEMDDRSASQPYVAPLDLSKIKK</sequence>
<feature type="compositionally biased region" description="Low complexity" evidence="1">
    <location>
        <begin position="91"/>
        <end position="117"/>
    </location>
</feature>
<feature type="compositionally biased region" description="Low complexity" evidence="1">
    <location>
        <begin position="424"/>
        <end position="436"/>
    </location>
</feature>
<dbReference type="AlphaFoldDB" id="A0AAW0ETM2"/>
<feature type="compositionally biased region" description="Basic and acidic residues" evidence="1">
    <location>
        <begin position="342"/>
        <end position="361"/>
    </location>
</feature>
<dbReference type="Proteomes" id="UP001430356">
    <property type="component" value="Unassembled WGS sequence"/>
</dbReference>
<feature type="compositionally biased region" description="Low complexity" evidence="1">
    <location>
        <begin position="47"/>
        <end position="79"/>
    </location>
</feature>
<proteinExistence type="predicted"/>
<feature type="compositionally biased region" description="Polar residues" evidence="1">
    <location>
        <begin position="409"/>
        <end position="420"/>
    </location>
</feature>
<keyword evidence="3" id="KW-1185">Reference proteome</keyword>
<name>A0AAW0ETM2_9TRYP</name>
<reference evidence="2 3" key="1">
    <citation type="journal article" date="2021" name="MBio">
        <title>A New Model Trypanosomatid, Novymonas esmeraldas: Genomic Perception of Its 'Candidatus Pandoraea novymonadis' Endosymbiont.</title>
        <authorList>
            <person name="Zakharova A."/>
            <person name="Saura A."/>
            <person name="Butenko A."/>
            <person name="Podesvova L."/>
            <person name="Warmusova S."/>
            <person name="Kostygov A.Y."/>
            <person name="Nenarokova A."/>
            <person name="Lukes J."/>
            <person name="Opperdoes F.R."/>
            <person name="Yurchenko V."/>
        </authorList>
    </citation>
    <scope>NUCLEOTIDE SEQUENCE [LARGE SCALE GENOMIC DNA]</scope>
    <source>
        <strain evidence="2 3">E262AT.01</strain>
    </source>
</reference>
<feature type="compositionally biased region" description="Pro residues" evidence="1">
    <location>
        <begin position="467"/>
        <end position="476"/>
    </location>
</feature>
<feature type="region of interest" description="Disordered" evidence="1">
    <location>
        <begin position="227"/>
        <end position="529"/>
    </location>
</feature>
<comment type="caution">
    <text evidence="2">The sequence shown here is derived from an EMBL/GenBank/DDBJ whole genome shotgun (WGS) entry which is preliminary data.</text>
</comment>
<evidence type="ECO:0000313" key="3">
    <source>
        <dbReference type="Proteomes" id="UP001430356"/>
    </source>
</evidence>
<accession>A0AAW0ETM2</accession>
<feature type="compositionally biased region" description="Low complexity" evidence="1">
    <location>
        <begin position="282"/>
        <end position="328"/>
    </location>
</feature>
<protein>
    <submittedName>
        <fullName evidence="2">Uncharacterized protein</fullName>
    </submittedName>
</protein>
<dbReference type="EMBL" id="JAECZO010000094">
    <property type="protein sequence ID" value="KAK7197085.1"/>
    <property type="molecule type" value="Genomic_DNA"/>
</dbReference>
<feature type="compositionally biased region" description="Low complexity" evidence="1">
    <location>
        <begin position="241"/>
        <end position="251"/>
    </location>
</feature>
<feature type="compositionally biased region" description="Basic residues" evidence="1">
    <location>
        <begin position="137"/>
        <end position="147"/>
    </location>
</feature>
<feature type="compositionally biased region" description="Acidic residues" evidence="1">
    <location>
        <begin position="498"/>
        <end position="510"/>
    </location>
</feature>
<gene>
    <name evidence="2" type="ORF">NESM_000653100</name>
</gene>
<feature type="region of interest" description="Disordered" evidence="1">
    <location>
        <begin position="46"/>
        <end position="206"/>
    </location>
</feature>
<evidence type="ECO:0000256" key="1">
    <source>
        <dbReference type="SAM" id="MobiDB-lite"/>
    </source>
</evidence>
<evidence type="ECO:0000313" key="2">
    <source>
        <dbReference type="EMBL" id="KAK7197085.1"/>
    </source>
</evidence>
<organism evidence="2 3">
    <name type="scientific">Novymonas esmeraldas</name>
    <dbReference type="NCBI Taxonomy" id="1808958"/>
    <lineage>
        <taxon>Eukaryota</taxon>
        <taxon>Discoba</taxon>
        <taxon>Euglenozoa</taxon>
        <taxon>Kinetoplastea</taxon>
        <taxon>Metakinetoplastina</taxon>
        <taxon>Trypanosomatida</taxon>
        <taxon>Trypanosomatidae</taxon>
        <taxon>Novymonas</taxon>
    </lineage>
</organism>
<feature type="region of interest" description="Disordered" evidence="1">
    <location>
        <begin position="1"/>
        <end position="29"/>
    </location>
</feature>